<dbReference type="CDD" id="cd08236">
    <property type="entry name" value="sugar_DH"/>
    <property type="match status" value="1"/>
</dbReference>
<dbReference type="EC" id="1.1.1.14" evidence="6"/>
<dbReference type="EC" id="1.1.1.251" evidence="6"/>
<dbReference type="GO" id="GO:0003939">
    <property type="term" value="F:L-iditol 2-dehydrogenase (NAD+) activity"/>
    <property type="evidence" value="ECO:0007669"/>
    <property type="project" value="UniProtKB-EC"/>
</dbReference>
<dbReference type="InterPro" id="IPR020843">
    <property type="entry name" value="ER"/>
</dbReference>
<dbReference type="InterPro" id="IPR013149">
    <property type="entry name" value="ADH-like_C"/>
</dbReference>
<dbReference type="InterPro" id="IPR013154">
    <property type="entry name" value="ADH-like_N"/>
</dbReference>
<sequence length="363" mass="38633">MKAAVLKAPNVLDYTDVPDPEPFGERPVLVRVGGVGVCGSDLLRFARGTAYHYPLVLGHELSAVVERPPADSRFAPGDKVAVFPLLPRRDDPLAQVGEWALSSDYDYFGSRRDGGMAELLWVPEANLIPVPADVPLVHAAMVEPAAVALHGVLKLRVPACGSALVIGAGPIGALAAQWLRVLGWTRVLVADVDARKRQVMAELGFEVVDAAARDTVEAARDLTGGAGVDAAVEASGFPETFLQTLEAVAPAGQVLVLGDLKGDVTIPRDLISSLIRRELTVLGTWNSKITPAGRSEWEMVVEHLRRGALRVAPLISHTPSLDEVPAVLADMAGRRVWSNKVVFAVSDEARREAGARPGEGSTR</sequence>
<dbReference type="GO" id="GO:0008868">
    <property type="term" value="F:galactitol-1-phosphate 5-dehydrogenase activity"/>
    <property type="evidence" value="ECO:0007669"/>
    <property type="project" value="UniProtKB-EC"/>
</dbReference>
<dbReference type="AlphaFoldDB" id="A0A7X0BW40"/>
<reference evidence="6 7" key="1">
    <citation type="submission" date="2020-08" db="EMBL/GenBank/DDBJ databases">
        <title>Sequencing the genomes of 1000 actinobacteria strains.</title>
        <authorList>
            <person name="Klenk H.-P."/>
        </authorList>
    </citation>
    <scope>NUCLEOTIDE SEQUENCE [LARGE SCALE GENOMIC DNA]</scope>
    <source>
        <strain evidence="6 7">DSM 45913</strain>
    </source>
</reference>
<dbReference type="SUPFAM" id="SSF50129">
    <property type="entry name" value="GroES-like"/>
    <property type="match status" value="1"/>
</dbReference>
<dbReference type="RefSeq" id="WP_185082037.1">
    <property type="nucleotide sequence ID" value="NZ_JACHJB010000001.1"/>
</dbReference>
<evidence type="ECO:0000256" key="2">
    <source>
        <dbReference type="ARBA" id="ARBA00022723"/>
    </source>
</evidence>
<evidence type="ECO:0000313" key="6">
    <source>
        <dbReference type="EMBL" id="MBB6343822.1"/>
    </source>
</evidence>
<gene>
    <name evidence="6" type="ORF">FHU36_000331</name>
</gene>
<dbReference type="Pfam" id="PF08240">
    <property type="entry name" value="ADH_N"/>
    <property type="match status" value="1"/>
</dbReference>
<protein>
    <submittedName>
        <fullName evidence="6">L-iditol 2-dehydrogenase/galactitol-1-phosphate 5-dehydrogenase</fullName>
        <ecNumber evidence="6">1.1.1.14</ecNumber>
        <ecNumber evidence="6">1.1.1.251</ecNumber>
    </submittedName>
</protein>
<keyword evidence="2" id="KW-0479">Metal-binding</keyword>
<comment type="caution">
    <text evidence="6">The sequence shown here is derived from an EMBL/GenBank/DDBJ whole genome shotgun (WGS) entry which is preliminary data.</text>
</comment>
<dbReference type="PANTHER" id="PTHR43401">
    <property type="entry name" value="L-THREONINE 3-DEHYDROGENASE"/>
    <property type="match status" value="1"/>
</dbReference>
<organism evidence="6 7">
    <name type="scientific">Nonomuraea muscovyensis</name>
    <dbReference type="NCBI Taxonomy" id="1124761"/>
    <lineage>
        <taxon>Bacteria</taxon>
        <taxon>Bacillati</taxon>
        <taxon>Actinomycetota</taxon>
        <taxon>Actinomycetes</taxon>
        <taxon>Streptosporangiales</taxon>
        <taxon>Streptosporangiaceae</taxon>
        <taxon>Nonomuraea</taxon>
    </lineage>
</organism>
<keyword evidence="3" id="KW-0862">Zinc</keyword>
<evidence type="ECO:0000259" key="5">
    <source>
        <dbReference type="SMART" id="SM00829"/>
    </source>
</evidence>
<proteinExistence type="predicted"/>
<dbReference type="GO" id="GO:0046872">
    <property type="term" value="F:metal ion binding"/>
    <property type="evidence" value="ECO:0007669"/>
    <property type="project" value="UniProtKB-KW"/>
</dbReference>
<dbReference type="Pfam" id="PF00107">
    <property type="entry name" value="ADH_zinc_N"/>
    <property type="match status" value="1"/>
</dbReference>
<accession>A0A7X0BW40</accession>
<dbReference type="InterPro" id="IPR036291">
    <property type="entry name" value="NAD(P)-bd_dom_sf"/>
</dbReference>
<name>A0A7X0BW40_9ACTN</name>
<dbReference type="EMBL" id="JACHJB010000001">
    <property type="protein sequence ID" value="MBB6343822.1"/>
    <property type="molecule type" value="Genomic_DNA"/>
</dbReference>
<dbReference type="PANTHER" id="PTHR43401:SF2">
    <property type="entry name" value="L-THREONINE 3-DEHYDROGENASE"/>
    <property type="match status" value="1"/>
</dbReference>
<dbReference type="Proteomes" id="UP000583800">
    <property type="component" value="Unassembled WGS sequence"/>
</dbReference>
<dbReference type="InterPro" id="IPR050129">
    <property type="entry name" value="Zn_alcohol_dh"/>
</dbReference>
<keyword evidence="7" id="KW-1185">Reference proteome</keyword>
<evidence type="ECO:0000256" key="4">
    <source>
        <dbReference type="ARBA" id="ARBA00023002"/>
    </source>
</evidence>
<dbReference type="InterPro" id="IPR011032">
    <property type="entry name" value="GroES-like_sf"/>
</dbReference>
<feature type="domain" description="Enoyl reductase (ER)" evidence="5">
    <location>
        <begin position="7"/>
        <end position="343"/>
    </location>
</feature>
<evidence type="ECO:0000256" key="3">
    <source>
        <dbReference type="ARBA" id="ARBA00022833"/>
    </source>
</evidence>
<keyword evidence="4 6" id="KW-0560">Oxidoreductase</keyword>
<dbReference type="SMART" id="SM00829">
    <property type="entry name" value="PKS_ER"/>
    <property type="match status" value="1"/>
</dbReference>
<evidence type="ECO:0000256" key="1">
    <source>
        <dbReference type="ARBA" id="ARBA00001947"/>
    </source>
</evidence>
<evidence type="ECO:0000313" key="7">
    <source>
        <dbReference type="Proteomes" id="UP000583800"/>
    </source>
</evidence>
<dbReference type="Gene3D" id="3.40.50.720">
    <property type="entry name" value="NAD(P)-binding Rossmann-like Domain"/>
    <property type="match status" value="1"/>
</dbReference>
<dbReference type="Gene3D" id="3.90.180.10">
    <property type="entry name" value="Medium-chain alcohol dehydrogenases, catalytic domain"/>
    <property type="match status" value="1"/>
</dbReference>
<comment type="cofactor">
    <cofactor evidence="1">
        <name>Zn(2+)</name>
        <dbReference type="ChEBI" id="CHEBI:29105"/>
    </cofactor>
</comment>
<dbReference type="SUPFAM" id="SSF51735">
    <property type="entry name" value="NAD(P)-binding Rossmann-fold domains"/>
    <property type="match status" value="1"/>
</dbReference>